<sequence>MKTMKTKIVAIMLVLALALTGCVTQKSTVVINSDGSAKMTTNIKVDKQAAIQAYIQMMKSQGQTVSEAEVTALITLMLPKLKDEGIDVKTVTENGKDYYVIDYSQNIKKGDLQKEFGVEGFDTYVTTDTFYMNGDIMKLLDAEDVDIFAAYKEMGVELKEEDIQTSITVQFPNAIVSTNGAKDASNPNAAIFSVPLTGKINMFATTKAGVTEASVKATIKKLNTVKATKIKSLKANKVKKNAKKATVTLKFKKVKGIKKYEVEYSLKKNFKKSKVKTAKKTTYTIKNLKKGKKYYVRVRATKTNYAGNAIYSKWVKKSVKTKK</sequence>
<dbReference type="Gene3D" id="2.60.40.10">
    <property type="entry name" value="Immunoglobulins"/>
    <property type="match status" value="1"/>
</dbReference>
<dbReference type="InterPro" id="IPR003961">
    <property type="entry name" value="FN3_dom"/>
</dbReference>
<dbReference type="EMBL" id="QSFD01000001">
    <property type="protein sequence ID" value="RHA20732.1"/>
    <property type="molecule type" value="Genomic_DNA"/>
</dbReference>
<evidence type="ECO:0000313" key="6">
    <source>
        <dbReference type="Proteomes" id="UP000285740"/>
    </source>
</evidence>
<name>A0A413RD70_9FIRM</name>
<dbReference type="Proteomes" id="UP000284779">
    <property type="component" value="Unassembled WGS sequence"/>
</dbReference>
<dbReference type="PROSITE" id="PS50853">
    <property type="entry name" value="FN3"/>
    <property type="match status" value="1"/>
</dbReference>
<dbReference type="AlphaFoldDB" id="A0A413RD70"/>
<evidence type="ECO:0000313" key="3">
    <source>
        <dbReference type="EMBL" id="RHA20732.1"/>
    </source>
</evidence>
<gene>
    <name evidence="4" type="ORF">DW918_06665</name>
    <name evidence="3" type="ORF">DW944_00770</name>
</gene>
<comment type="caution">
    <text evidence="3">The sequence shown here is derived from an EMBL/GenBank/DDBJ whole genome shotgun (WGS) entry which is preliminary data.</text>
</comment>
<organism evidence="3 5">
    <name type="scientific">Eubacterium ventriosum</name>
    <dbReference type="NCBI Taxonomy" id="39496"/>
    <lineage>
        <taxon>Bacteria</taxon>
        <taxon>Bacillati</taxon>
        <taxon>Bacillota</taxon>
        <taxon>Clostridia</taxon>
        <taxon>Eubacteriales</taxon>
        <taxon>Eubacteriaceae</taxon>
        <taxon>Eubacterium</taxon>
    </lineage>
</organism>
<keyword evidence="5" id="KW-1185">Reference proteome</keyword>
<dbReference type="Proteomes" id="UP000285740">
    <property type="component" value="Unassembled WGS sequence"/>
</dbReference>
<proteinExistence type="predicted"/>
<feature type="signal peptide" evidence="1">
    <location>
        <begin position="1"/>
        <end position="25"/>
    </location>
</feature>
<dbReference type="SUPFAM" id="SSF49265">
    <property type="entry name" value="Fibronectin type III"/>
    <property type="match status" value="1"/>
</dbReference>
<evidence type="ECO:0000313" key="4">
    <source>
        <dbReference type="EMBL" id="RHA80250.1"/>
    </source>
</evidence>
<dbReference type="Pfam" id="PF00041">
    <property type="entry name" value="fn3"/>
    <property type="match status" value="1"/>
</dbReference>
<reference evidence="5 6" key="1">
    <citation type="submission" date="2018-08" db="EMBL/GenBank/DDBJ databases">
        <title>A genome reference for cultivated species of the human gut microbiota.</title>
        <authorList>
            <person name="Zou Y."/>
            <person name="Xue W."/>
            <person name="Luo G."/>
        </authorList>
    </citation>
    <scope>NUCLEOTIDE SEQUENCE [LARGE SCALE GENOMIC DNA]</scope>
    <source>
        <strain evidence="4 6">AM42-30</strain>
        <strain evidence="3 5">AM44-11BH</strain>
    </source>
</reference>
<feature type="domain" description="Fibronectin type-III" evidence="2">
    <location>
        <begin position="229"/>
        <end position="323"/>
    </location>
</feature>
<evidence type="ECO:0000313" key="5">
    <source>
        <dbReference type="Proteomes" id="UP000284779"/>
    </source>
</evidence>
<dbReference type="InterPro" id="IPR013783">
    <property type="entry name" value="Ig-like_fold"/>
</dbReference>
<accession>A0A413RD70</accession>
<feature type="chain" id="PRO_5038236899" description="Fibronectin type-III domain-containing protein" evidence="1">
    <location>
        <begin position="26"/>
        <end position="323"/>
    </location>
</feature>
<dbReference type="EMBL" id="QSFV01000018">
    <property type="protein sequence ID" value="RHA80250.1"/>
    <property type="molecule type" value="Genomic_DNA"/>
</dbReference>
<dbReference type="RefSeq" id="WP_117969256.1">
    <property type="nucleotide sequence ID" value="NZ_JBGKIA010000007.1"/>
</dbReference>
<dbReference type="PROSITE" id="PS51257">
    <property type="entry name" value="PROKAR_LIPOPROTEIN"/>
    <property type="match status" value="1"/>
</dbReference>
<evidence type="ECO:0000256" key="1">
    <source>
        <dbReference type="SAM" id="SignalP"/>
    </source>
</evidence>
<dbReference type="InterPro" id="IPR036116">
    <property type="entry name" value="FN3_sf"/>
</dbReference>
<protein>
    <recommendedName>
        <fullName evidence="2">Fibronectin type-III domain-containing protein</fullName>
    </recommendedName>
</protein>
<evidence type="ECO:0000259" key="2">
    <source>
        <dbReference type="PROSITE" id="PS50853"/>
    </source>
</evidence>
<keyword evidence="1" id="KW-0732">Signal</keyword>